<feature type="transmembrane region" description="Helical" evidence="6">
    <location>
        <begin position="223"/>
        <end position="244"/>
    </location>
</feature>
<accession>A0A853C0S1</accession>
<dbReference type="Gene3D" id="1.20.1720.10">
    <property type="entry name" value="Multidrug resistance protein D"/>
    <property type="match status" value="1"/>
</dbReference>
<dbReference type="AlphaFoldDB" id="A0A853C0S1"/>
<organism evidence="8 9">
    <name type="scientific">Nocardioides thalensis</name>
    <dbReference type="NCBI Taxonomy" id="1914755"/>
    <lineage>
        <taxon>Bacteria</taxon>
        <taxon>Bacillati</taxon>
        <taxon>Actinomycetota</taxon>
        <taxon>Actinomycetes</taxon>
        <taxon>Propionibacteriales</taxon>
        <taxon>Nocardioidaceae</taxon>
        <taxon>Nocardioides</taxon>
    </lineage>
</organism>
<feature type="transmembrane region" description="Helical" evidence="6">
    <location>
        <begin position="144"/>
        <end position="168"/>
    </location>
</feature>
<dbReference type="Pfam" id="PF07690">
    <property type="entry name" value="MFS_1"/>
    <property type="match status" value="1"/>
</dbReference>
<dbReference type="InterPro" id="IPR036259">
    <property type="entry name" value="MFS_trans_sf"/>
</dbReference>
<evidence type="ECO:0000259" key="7">
    <source>
        <dbReference type="PROSITE" id="PS50850"/>
    </source>
</evidence>
<feature type="transmembrane region" description="Helical" evidence="6">
    <location>
        <begin position="311"/>
        <end position="331"/>
    </location>
</feature>
<dbReference type="Proteomes" id="UP000530424">
    <property type="component" value="Unassembled WGS sequence"/>
</dbReference>
<evidence type="ECO:0000313" key="9">
    <source>
        <dbReference type="Proteomes" id="UP000530424"/>
    </source>
</evidence>
<comment type="subcellular location">
    <subcellularLocation>
        <location evidence="1">Cell inner membrane</location>
        <topology evidence="1">Multi-pass membrane protein</topology>
    </subcellularLocation>
</comment>
<dbReference type="GO" id="GO:0005886">
    <property type="term" value="C:plasma membrane"/>
    <property type="evidence" value="ECO:0007669"/>
    <property type="project" value="UniProtKB-SubCell"/>
</dbReference>
<feature type="domain" description="Major facilitator superfamily (MFS) profile" evidence="7">
    <location>
        <begin position="16"/>
        <end position="579"/>
    </location>
</feature>
<dbReference type="InterPro" id="IPR020846">
    <property type="entry name" value="MFS_dom"/>
</dbReference>
<dbReference type="PROSITE" id="PS50850">
    <property type="entry name" value="MFS"/>
    <property type="match status" value="1"/>
</dbReference>
<evidence type="ECO:0000256" key="1">
    <source>
        <dbReference type="ARBA" id="ARBA00004429"/>
    </source>
</evidence>
<dbReference type="InterPro" id="IPR011701">
    <property type="entry name" value="MFS"/>
</dbReference>
<feature type="transmembrane region" description="Helical" evidence="6">
    <location>
        <begin position="85"/>
        <end position="102"/>
    </location>
</feature>
<dbReference type="SUPFAM" id="SSF103473">
    <property type="entry name" value="MFS general substrate transporter"/>
    <property type="match status" value="2"/>
</dbReference>
<dbReference type="GO" id="GO:0022857">
    <property type="term" value="F:transmembrane transporter activity"/>
    <property type="evidence" value="ECO:0007669"/>
    <property type="project" value="InterPro"/>
</dbReference>
<dbReference type="PANTHER" id="PTHR23501">
    <property type="entry name" value="MAJOR FACILITATOR SUPERFAMILY"/>
    <property type="match status" value="1"/>
</dbReference>
<gene>
    <name evidence="8" type="ORF">HNR19_002528</name>
</gene>
<feature type="transmembrane region" description="Helical" evidence="6">
    <location>
        <begin position="417"/>
        <end position="436"/>
    </location>
</feature>
<feature type="transmembrane region" description="Helical" evidence="6">
    <location>
        <begin position="55"/>
        <end position="73"/>
    </location>
</feature>
<feature type="transmembrane region" description="Helical" evidence="6">
    <location>
        <begin position="270"/>
        <end position="291"/>
    </location>
</feature>
<evidence type="ECO:0000256" key="2">
    <source>
        <dbReference type="ARBA" id="ARBA00022448"/>
    </source>
</evidence>
<feature type="transmembrane region" description="Helical" evidence="6">
    <location>
        <begin position="474"/>
        <end position="496"/>
    </location>
</feature>
<feature type="transmembrane region" description="Helical" evidence="6">
    <location>
        <begin position="174"/>
        <end position="192"/>
    </location>
</feature>
<dbReference type="PANTHER" id="PTHR23501:SF191">
    <property type="entry name" value="VACUOLAR BASIC AMINO ACID TRANSPORTER 4"/>
    <property type="match status" value="1"/>
</dbReference>
<sequence>MDTGVTAGPDRRARLLLGFCAVAVAFAAVDTYVVVLALPDMMAATGIPVDELQRAAPIVSGFLLGYVAMLPLIGRIADLRGQVPVLAMSLVVFSIGSLLTAVSYDLGTMVAGRFLQGVGGGGLVPATMALVAALYPVERRGMPLGIVSAVQEFGSVLGPLFGALVLSFTSWRGIFAINLAVGVVLALAVRALSPPNRHGWRAEPAGLAGRTGTVGASNRLRSLVPLVLGLVAAVVTLVAGLITFTEPSELRRDLTWGQLFIPYVDDGPRWLTPIGVITIVALVVLVGSCLLPGRTLVDLRGWFRSMVEADLLGALLFATALAGVVLAFATADPEVAVFNPQGPWFLLGSAVATVLLLLHLRRADAPIVPRGALRAVPAWGSLVVSFLVGWALIAALVDIPLLARTTTEDTQLGAALVLLRFLVALPVGAVVGGWLLRRVPAGVVTAAGMVCAAVAFLWMAQWGETSLDAFVSNVPLVLGGLGFGLALAPVNAAMLASTSDDAHGLGSALVVVARMVGMLVGISALTTWGLRRLYAEAEANPDLDTRELAIVQEQAVFTGAAAVAFLAAVLALTLFRRARTGAVDVAEVLRAAG</sequence>
<feature type="transmembrane region" description="Helical" evidence="6">
    <location>
        <begin position="508"/>
        <end position="530"/>
    </location>
</feature>
<evidence type="ECO:0000256" key="4">
    <source>
        <dbReference type="ARBA" id="ARBA00022989"/>
    </source>
</evidence>
<feature type="transmembrane region" description="Helical" evidence="6">
    <location>
        <begin position="443"/>
        <end position="462"/>
    </location>
</feature>
<feature type="transmembrane region" description="Helical" evidence="6">
    <location>
        <begin position="555"/>
        <end position="575"/>
    </location>
</feature>
<keyword evidence="9" id="KW-1185">Reference proteome</keyword>
<feature type="transmembrane region" description="Helical" evidence="6">
    <location>
        <begin position="114"/>
        <end position="137"/>
    </location>
</feature>
<evidence type="ECO:0000256" key="3">
    <source>
        <dbReference type="ARBA" id="ARBA00022692"/>
    </source>
</evidence>
<evidence type="ECO:0000256" key="6">
    <source>
        <dbReference type="SAM" id="Phobius"/>
    </source>
</evidence>
<dbReference type="Gene3D" id="1.20.1250.20">
    <property type="entry name" value="MFS general substrate transporter like domains"/>
    <property type="match status" value="1"/>
</dbReference>
<dbReference type="PRINTS" id="PR01036">
    <property type="entry name" value="TCRTETB"/>
</dbReference>
<dbReference type="EMBL" id="JACCFP010000001">
    <property type="protein sequence ID" value="NYJ01830.1"/>
    <property type="molecule type" value="Genomic_DNA"/>
</dbReference>
<feature type="transmembrane region" description="Helical" evidence="6">
    <location>
        <begin position="15"/>
        <end position="35"/>
    </location>
</feature>
<keyword evidence="4 6" id="KW-1133">Transmembrane helix</keyword>
<feature type="transmembrane region" description="Helical" evidence="6">
    <location>
        <begin position="343"/>
        <end position="360"/>
    </location>
</feature>
<reference evidence="8 9" key="1">
    <citation type="submission" date="2020-07" db="EMBL/GenBank/DDBJ databases">
        <title>Sequencing the genomes of 1000 actinobacteria strains.</title>
        <authorList>
            <person name="Klenk H.-P."/>
        </authorList>
    </citation>
    <scope>NUCLEOTIDE SEQUENCE [LARGE SCALE GENOMIC DNA]</scope>
    <source>
        <strain evidence="8 9">DSM 103833</strain>
    </source>
</reference>
<keyword evidence="5 6" id="KW-0472">Membrane</keyword>
<evidence type="ECO:0000313" key="8">
    <source>
        <dbReference type="EMBL" id="NYJ01830.1"/>
    </source>
</evidence>
<protein>
    <submittedName>
        <fullName evidence="8">MFS family permease</fullName>
    </submittedName>
</protein>
<keyword evidence="3 6" id="KW-0812">Transmembrane</keyword>
<evidence type="ECO:0000256" key="5">
    <source>
        <dbReference type="ARBA" id="ARBA00023136"/>
    </source>
</evidence>
<comment type="caution">
    <text evidence="8">The sequence shown here is derived from an EMBL/GenBank/DDBJ whole genome shotgun (WGS) entry which is preliminary data.</text>
</comment>
<dbReference type="RefSeq" id="WP_179668269.1">
    <property type="nucleotide sequence ID" value="NZ_JACCFP010000001.1"/>
</dbReference>
<feature type="transmembrane region" description="Helical" evidence="6">
    <location>
        <begin position="372"/>
        <end position="397"/>
    </location>
</feature>
<name>A0A853C0S1_9ACTN</name>
<keyword evidence="2" id="KW-0813">Transport</keyword>
<proteinExistence type="predicted"/>